<protein>
    <submittedName>
        <fullName evidence="1">DUF692 domain-containing protein</fullName>
    </submittedName>
</protein>
<gene>
    <name evidence="1" type="ORF">H8K36_04080</name>
</gene>
<dbReference type="PANTHER" id="PTHR42194">
    <property type="entry name" value="UPF0276 PROTEIN HI_1600"/>
    <property type="match status" value="1"/>
</dbReference>
<dbReference type="AlphaFoldDB" id="A0A923HSW6"/>
<dbReference type="PANTHER" id="PTHR42194:SF1">
    <property type="entry name" value="UPF0276 PROTEIN HI_1600"/>
    <property type="match status" value="1"/>
</dbReference>
<dbReference type="EMBL" id="JACOFZ010000001">
    <property type="protein sequence ID" value="MBC3880539.1"/>
    <property type="molecule type" value="Genomic_DNA"/>
</dbReference>
<evidence type="ECO:0000313" key="2">
    <source>
        <dbReference type="Proteomes" id="UP000627446"/>
    </source>
</evidence>
<dbReference type="InterPro" id="IPR007801">
    <property type="entry name" value="MbnB/TglH/ChrH"/>
</dbReference>
<accession>A0A923HSW6</accession>
<dbReference type="NCBIfam" id="NF003818">
    <property type="entry name" value="PRK05409.1"/>
    <property type="match status" value="1"/>
</dbReference>
<sequence>MPTLHGVGIGLRTPHYRHFLDHKIDIDWLEVHSENYFAEGGFDLFVLEKLAQDYPISLHGVGLALGSAAGINDAHVGKLKRLVERIQPALVSEHLSWGSINGRHLNDLLPLPLTQEALQLMCERVDYLQNCLQRSVLIENVSSYVRFQADQMLEAEFLCQLSQRTGCGILLDVNNVFVNQFNHGEDAQAELAQYAEQVSAIREIHLAGHSQIEDCLIDDHGSQVKNHVWQLYEQVCQQISPSIPTLIEWDTDVPAIEILLGEASKARAIQDKYKQVSDV</sequence>
<dbReference type="Proteomes" id="UP000627446">
    <property type="component" value="Unassembled WGS sequence"/>
</dbReference>
<proteinExistence type="predicted"/>
<comment type="caution">
    <text evidence="1">The sequence shown here is derived from an EMBL/GenBank/DDBJ whole genome shotgun (WGS) entry which is preliminary data.</text>
</comment>
<keyword evidence="2" id="KW-1185">Reference proteome</keyword>
<organism evidence="1 2">
    <name type="scientific">Undibacterium nitidum</name>
    <dbReference type="NCBI Taxonomy" id="2762298"/>
    <lineage>
        <taxon>Bacteria</taxon>
        <taxon>Pseudomonadati</taxon>
        <taxon>Pseudomonadota</taxon>
        <taxon>Betaproteobacteria</taxon>
        <taxon>Burkholderiales</taxon>
        <taxon>Oxalobacteraceae</taxon>
        <taxon>Undibacterium</taxon>
    </lineage>
</organism>
<dbReference type="Gene3D" id="3.20.20.150">
    <property type="entry name" value="Divalent-metal-dependent TIM barrel enzymes"/>
    <property type="match status" value="1"/>
</dbReference>
<dbReference type="Pfam" id="PF05114">
    <property type="entry name" value="MbnB_TglH_ChrH"/>
    <property type="match status" value="1"/>
</dbReference>
<reference evidence="1" key="1">
    <citation type="submission" date="2020-08" db="EMBL/GenBank/DDBJ databases">
        <title>Novel species isolated from subtropical streams in China.</title>
        <authorList>
            <person name="Lu H."/>
        </authorList>
    </citation>
    <scope>NUCLEOTIDE SEQUENCE</scope>
    <source>
        <strain evidence="1">LX22W</strain>
    </source>
</reference>
<name>A0A923HSW6_9BURK</name>
<evidence type="ECO:0000313" key="1">
    <source>
        <dbReference type="EMBL" id="MBC3880539.1"/>
    </source>
</evidence>